<dbReference type="AlphaFoldDB" id="M8DX91"/>
<dbReference type="RefSeq" id="WP_003389648.1">
    <property type="nucleotide sequence ID" value="NZ_APBN01000007.1"/>
</dbReference>
<keyword evidence="3" id="KW-1185">Reference proteome</keyword>
<keyword evidence="1" id="KW-0812">Transmembrane</keyword>
<reference evidence="2 3" key="1">
    <citation type="submission" date="2013-03" db="EMBL/GenBank/DDBJ databases">
        <title>Assembly of a new bacterial strain Brevibacillus borstelensis AK1.</title>
        <authorList>
            <person name="Rajan I."/>
            <person name="PoliReddy D."/>
            <person name="Sugumar T."/>
            <person name="Rathinam K."/>
            <person name="Alqarawi S."/>
            <person name="Khalil A.B."/>
            <person name="Sivakumar N."/>
        </authorList>
    </citation>
    <scope>NUCLEOTIDE SEQUENCE [LARGE SCALE GENOMIC DNA]</scope>
    <source>
        <strain evidence="2 3">AK1</strain>
    </source>
</reference>
<comment type="caution">
    <text evidence="2">The sequence shown here is derived from an EMBL/GenBank/DDBJ whole genome shotgun (WGS) entry which is preliminary data.</text>
</comment>
<evidence type="ECO:0000313" key="2">
    <source>
        <dbReference type="EMBL" id="EMT51606.1"/>
    </source>
</evidence>
<name>M8DX91_9BACL</name>
<protein>
    <submittedName>
        <fullName evidence="2">Uncharacterized protein</fullName>
    </submittedName>
</protein>
<dbReference type="EMBL" id="APBN01000007">
    <property type="protein sequence ID" value="EMT51606.1"/>
    <property type="molecule type" value="Genomic_DNA"/>
</dbReference>
<evidence type="ECO:0000256" key="1">
    <source>
        <dbReference type="SAM" id="Phobius"/>
    </source>
</evidence>
<accession>M8DX91</accession>
<gene>
    <name evidence="2" type="ORF">I532_16818</name>
</gene>
<keyword evidence="1" id="KW-0472">Membrane</keyword>
<feature type="transmembrane region" description="Helical" evidence="1">
    <location>
        <begin position="12"/>
        <end position="30"/>
    </location>
</feature>
<feature type="transmembrane region" description="Helical" evidence="1">
    <location>
        <begin position="58"/>
        <end position="77"/>
    </location>
</feature>
<evidence type="ECO:0000313" key="3">
    <source>
        <dbReference type="Proteomes" id="UP000012081"/>
    </source>
</evidence>
<dbReference type="STRING" id="1300222.I532_16818"/>
<keyword evidence="1" id="KW-1133">Transmembrane helix</keyword>
<sequence>MEDNETKKTMRFWIFSGIAAIAASQLPLLFRKKQPKEQEKSQGQEQVQAKQQGNSTKWAVLLLLGAAVAGVILWLFAVKL</sequence>
<dbReference type="Proteomes" id="UP000012081">
    <property type="component" value="Unassembled WGS sequence"/>
</dbReference>
<organism evidence="2 3">
    <name type="scientific">Brevibacillus borstelensis AK1</name>
    <dbReference type="NCBI Taxonomy" id="1300222"/>
    <lineage>
        <taxon>Bacteria</taxon>
        <taxon>Bacillati</taxon>
        <taxon>Bacillota</taxon>
        <taxon>Bacilli</taxon>
        <taxon>Bacillales</taxon>
        <taxon>Paenibacillaceae</taxon>
        <taxon>Brevibacillus</taxon>
    </lineage>
</organism>
<proteinExistence type="predicted"/>